<evidence type="ECO:0000313" key="4">
    <source>
        <dbReference type="EMBL" id="MER5077770.1"/>
    </source>
</evidence>
<evidence type="ECO:0000256" key="1">
    <source>
        <dbReference type="ARBA" id="ARBA00023125"/>
    </source>
</evidence>
<dbReference type="GO" id="GO:0003677">
    <property type="term" value="F:DNA binding"/>
    <property type="evidence" value="ECO:0007669"/>
    <property type="project" value="UniProtKB-KW"/>
</dbReference>
<dbReference type="EMBL" id="JAGSRH010000018">
    <property type="protein sequence ID" value="MER5077770.1"/>
    <property type="molecule type" value="Genomic_DNA"/>
</dbReference>
<comment type="caution">
    <text evidence="3">The sequence shown here is derived from an EMBL/GenBank/DDBJ whole genome shotgun (WGS) entry which is preliminary data.</text>
</comment>
<dbReference type="SUPFAM" id="SSF47413">
    <property type="entry name" value="lambda repressor-like DNA-binding domains"/>
    <property type="match status" value="1"/>
</dbReference>
<reference evidence="4 5" key="1">
    <citation type="submission" date="2021-04" db="EMBL/GenBank/DDBJ databases">
        <title>Determining the burden of carbapenem-resistant Enterobacterales from a tertiary public heath setting in Bangladesh: a clinical, epidemiological, and molecular study.</title>
        <authorList>
            <person name="Farzana R."/>
            <person name="Walsh T.R."/>
        </authorList>
    </citation>
    <scope>NUCLEOTIDE SEQUENCE [LARGE SCALE GENOMIC DNA]</scope>
    <source>
        <strain evidence="4">Dmpro_s316</strain>
        <strain evidence="5">dmpro_s316</strain>
    </source>
</reference>
<evidence type="ECO:0000259" key="2">
    <source>
        <dbReference type="PROSITE" id="PS50943"/>
    </source>
</evidence>
<keyword evidence="1" id="KW-0238">DNA-binding</keyword>
<sequence length="106" mass="12590">MDYLADEINKKIGAYIRRIRKEKNYSGYQLATMLNVSQQQVSRYETGQTKLTFEMVDGILLALNKTWKDLFNAVMDEHDNERIKDAIKKDRVYYHILNNVSNKIWN</sequence>
<dbReference type="Proteomes" id="UP001495779">
    <property type="component" value="Unassembled WGS sequence"/>
</dbReference>
<dbReference type="EMBL" id="AAZDVE040000035">
    <property type="protein sequence ID" value="EMP9434387.1"/>
    <property type="molecule type" value="Genomic_DNA"/>
</dbReference>
<dbReference type="RefSeq" id="WP_154635647.1">
    <property type="nucleotide sequence ID" value="NZ_CP095443.1"/>
</dbReference>
<dbReference type="PROSITE" id="PS50943">
    <property type="entry name" value="HTH_CROC1"/>
    <property type="match status" value="1"/>
</dbReference>
<accession>A0AAI9I2M5</accession>
<dbReference type="InterPro" id="IPR001387">
    <property type="entry name" value="Cro/C1-type_HTH"/>
</dbReference>
<name>A0AAI9I2M5_PROST</name>
<organism evidence="3">
    <name type="scientific">Providencia stuartii</name>
    <dbReference type="NCBI Taxonomy" id="588"/>
    <lineage>
        <taxon>Bacteria</taxon>
        <taxon>Pseudomonadati</taxon>
        <taxon>Pseudomonadota</taxon>
        <taxon>Gammaproteobacteria</taxon>
        <taxon>Enterobacterales</taxon>
        <taxon>Morganellaceae</taxon>
        <taxon>Providencia</taxon>
    </lineage>
</organism>
<dbReference type="SMART" id="SM00530">
    <property type="entry name" value="HTH_XRE"/>
    <property type="match status" value="1"/>
</dbReference>
<dbReference type="PANTHER" id="PTHR46558:SF3">
    <property type="entry name" value="TRANSCRIPTIONAL REGULATOR"/>
    <property type="match status" value="1"/>
</dbReference>
<dbReference type="Pfam" id="PF01381">
    <property type="entry name" value="HTH_3"/>
    <property type="match status" value="1"/>
</dbReference>
<dbReference type="CDD" id="cd00093">
    <property type="entry name" value="HTH_XRE"/>
    <property type="match status" value="1"/>
</dbReference>
<dbReference type="Gene3D" id="1.10.260.40">
    <property type="entry name" value="lambda repressor-like DNA-binding domains"/>
    <property type="match status" value="1"/>
</dbReference>
<evidence type="ECO:0000313" key="5">
    <source>
        <dbReference type="Proteomes" id="UP001495779"/>
    </source>
</evidence>
<reference evidence="3" key="2">
    <citation type="submission" date="2024-02" db="EMBL/GenBank/DDBJ databases">
        <authorList>
            <consortium name="Clinical and Environmental Microbiology Branch: Whole genome sequencing antimicrobial resistance pathogens in the healthcare setting"/>
        </authorList>
    </citation>
    <scope>NUCLEOTIDE SEQUENCE</scope>
    <source>
        <strain evidence="3">2020GO-00142</strain>
    </source>
</reference>
<dbReference type="AlphaFoldDB" id="A0AAI9I2M5"/>
<protein>
    <submittedName>
        <fullName evidence="3">Helix-turn-helix transcriptional regulator</fullName>
    </submittedName>
</protein>
<dbReference type="PANTHER" id="PTHR46558">
    <property type="entry name" value="TRACRIPTIONAL REGULATORY PROTEIN-RELATED-RELATED"/>
    <property type="match status" value="1"/>
</dbReference>
<dbReference type="InterPro" id="IPR010982">
    <property type="entry name" value="Lambda_DNA-bd_dom_sf"/>
</dbReference>
<feature type="domain" description="HTH cro/C1-type" evidence="2">
    <location>
        <begin position="16"/>
        <end position="70"/>
    </location>
</feature>
<gene>
    <name evidence="3" type="ORF">JRA39_003493</name>
    <name evidence="4" type="ORF">KDV35_13010</name>
</gene>
<evidence type="ECO:0000313" key="3">
    <source>
        <dbReference type="EMBL" id="EMP9434387.1"/>
    </source>
</evidence>
<proteinExistence type="predicted"/>